<evidence type="ECO:0000256" key="1">
    <source>
        <dbReference type="SAM" id="MobiDB-lite"/>
    </source>
</evidence>
<name>A0AA88TK94_9TELE</name>
<protein>
    <submittedName>
        <fullName evidence="2">Uncharacterized protein</fullName>
    </submittedName>
</protein>
<feature type="region of interest" description="Disordered" evidence="1">
    <location>
        <begin position="129"/>
        <end position="158"/>
    </location>
</feature>
<reference evidence="2" key="1">
    <citation type="submission" date="2023-08" db="EMBL/GenBank/DDBJ databases">
        <title>Chromosome-level Genome Assembly of mud carp (Cirrhinus molitorella).</title>
        <authorList>
            <person name="Liu H."/>
        </authorList>
    </citation>
    <scope>NUCLEOTIDE SEQUENCE</scope>
    <source>
        <strain evidence="2">Prfri</strain>
        <tissue evidence="2">Muscle</tissue>
    </source>
</reference>
<dbReference type="EMBL" id="JAUYZG010000017">
    <property type="protein sequence ID" value="KAK2884140.1"/>
    <property type="molecule type" value="Genomic_DNA"/>
</dbReference>
<evidence type="ECO:0000313" key="2">
    <source>
        <dbReference type="EMBL" id="KAK2884140.1"/>
    </source>
</evidence>
<dbReference type="Proteomes" id="UP001187343">
    <property type="component" value="Unassembled WGS sequence"/>
</dbReference>
<comment type="caution">
    <text evidence="2">The sequence shown here is derived from an EMBL/GenBank/DDBJ whole genome shotgun (WGS) entry which is preliminary data.</text>
</comment>
<accession>A0AA88TK94</accession>
<dbReference type="AlphaFoldDB" id="A0AA88TK94"/>
<keyword evidence="3" id="KW-1185">Reference proteome</keyword>
<gene>
    <name evidence="2" type="ORF">Q8A67_017777</name>
</gene>
<sequence>MFPASEKADNIVTMQPMRLLSRGSVLSVCLSVGQKSWVSLALHALHSLLLQCRVASGARLTRFSLYRLTHSAHSSLPTLQLSHSPPPCLSVSLPPSLSVSLSLSLSRSFYCLSRAAAVPCFSTLSPSISPSAGGITSSDKESSGEQRREVKECALRDK</sequence>
<proteinExistence type="predicted"/>
<evidence type="ECO:0000313" key="3">
    <source>
        <dbReference type="Proteomes" id="UP001187343"/>
    </source>
</evidence>
<feature type="compositionally biased region" description="Basic and acidic residues" evidence="1">
    <location>
        <begin position="138"/>
        <end position="158"/>
    </location>
</feature>
<organism evidence="2 3">
    <name type="scientific">Cirrhinus molitorella</name>
    <name type="common">mud carp</name>
    <dbReference type="NCBI Taxonomy" id="172907"/>
    <lineage>
        <taxon>Eukaryota</taxon>
        <taxon>Metazoa</taxon>
        <taxon>Chordata</taxon>
        <taxon>Craniata</taxon>
        <taxon>Vertebrata</taxon>
        <taxon>Euteleostomi</taxon>
        <taxon>Actinopterygii</taxon>
        <taxon>Neopterygii</taxon>
        <taxon>Teleostei</taxon>
        <taxon>Ostariophysi</taxon>
        <taxon>Cypriniformes</taxon>
        <taxon>Cyprinidae</taxon>
        <taxon>Labeoninae</taxon>
        <taxon>Labeonini</taxon>
        <taxon>Cirrhinus</taxon>
    </lineage>
</organism>